<evidence type="ECO:0000313" key="3">
    <source>
        <dbReference type="Proteomes" id="UP000016462"/>
    </source>
</evidence>
<dbReference type="AlphaFoldDB" id="U1MMZ8"/>
<gene>
    <name evidence="2" type="ORF">L332_02085</name>
</gene>
<evidence type="ECO:0000259" key="1">
    <source>
        <dbReference type="Pfam" id="PF00188"/>
    </source>
</evidence>
<dbReference type="InterPro" id="IPR035940">
    <property type="entry name" value="CAP_sf"/>
</dbReference>
<dbReference type="Gene3D" id="3.40.50.12090">
    <property type="match status" value="2"/>
</dbReference>
<dbReference type="Gene3D" id="3.40.33.10">
    <property type="entry name" value="CAP"/>
    <property type="match status" value="1"/>
</dbReference>
<dbReference type="CDD" id="cd05379">
    <property type="entry name" value="CAP_bacterial"/>
    <property type="match status" value="1"/>
</dbReference>
<proteinExistence type="predicted"/>
<dbReference type="OrthoDB" id="5143602at2"/>
<dbReference type="InterPro" id="IPR014044">
    <property type="entry name" value="CAP_dom"/>
</dbReference>
<dbReference type="Proteomes" id="UP000016462">
    <property type="component" value="Unassembled WGS sequence"/>
</dbReference>
<dbReference type="InterPro" id="IPR051922">
    <property type="entry name" value="Bact_Sporulation_Assoc"/>
</dbReference>
<reference evidence="2 3" key="1">
    <citation type="journal article" date="2013" name="Genome Announc.">
        <title>First draft genome sequence from a member of the genus agrococcus, isolated from modern microbialites.</title>
        <authorList>
            <person name="White R.A.III."/>
            <person name="Grassa C.J."/>
            <person name="Suttle C.A."/>
        </authorList>
    </citation>
    <scope>NUCLEOTIDE SEQUENCE [LARGE SCALE GENOMIC DNA]</scope>
    <source>
        <strain evidence="2 3">RW1</strain>
    </source>
</reference>
<dbReference type="Pfam" id="PF00188">
    <property type="entry name" value="CAP"/>
    <property type="match status" value="1"/>
</dbReference>
<sequence length="489" mass="50160">MAVLTAAMVGIGVIAAAPTPAVEPPEVPAQIERVAAVFDGINAYRAAKDLEPLLFSPEISEGSLEWSLEMAETGVFAHSPDPGSHLPRGSSREGEIIASRWDRDALGLVDQWIASPSHEAALTRDFTVMGVGIAIGDDGKMYGTVHFGRYRNPDAIDAFVDVRAWLDAIGAEAAASVEPAAPPVPTGPTVSRVAGADRFESAVLLSRRYNDPATVQTAYLVSGEAFADALSAAPAAAQPGGALLLTQREQLPAAVGEELARLAPARVVVVGGYGAISAGVETAVRELVPLAQVDRIAGADRYATSAAIARDAFPGSAEAYIASGLGFADALSAAPIAAQRGAPVLLTPPGELAPALRDFLDERSLVSITIAGGTPSVSIATERSIIEATALRPSRLAGSDRFATNVLAARRGSVAERETVLLAPGYDFPDALAAAALANRVGPLLLTAPSCVPAGTLAMLESTYRPSEVVLLGTEADLGAGVAALEHCG</sequence>
<comment type="caution">
    <text evidence="2">The sequence shown here is derived from an EMBL/GenBank/DDBJ whole genome shotgun (WGS) entry which is preliminary data.</text>
</comment>
<keyword evidence="3" id="KW-1185">Reference proteome</keyword>
<evidence type="ECO:0000313" key="2">
    <source>
        <dbReference type="EMBL" id="ERG63241.1"/>
    </source>
</evidence>
<dbReference type="PANTHER" id="PTHR30032">
    <property type="entry name" value="N-ACETYLMURAMOYL-L-ALANINE AMIDASE-RELATED"/>
    <property type="match status" value="1"/>
</dbReference>
<feature type="domain" description="SCP" evidence="1">
    <location>
        <begin position="39"/>
        <end position="145"/>
    </location>
</feature>
<dbReference type="Pfam" id="PF04122">
    <property type="entry name" value="CW_binding_2"/>
    <property type="match status" value="3"/>
</dbReference>
<dbReference type="RefSeq" id="WP_021011483.1">
    <property type="nucleotide sequence ID" value="NZ_ASHR01000035.1"/>
</dbReference>
<accession>U1MMZ8</accession>
<dbReference type="EMBL" id="ASHR01000035">
    <property type="protein sequence ID" value="ERG63241.1"/>
    <property type="molecule type" value="Genomic_DNA"/>
</dbReference>
<dbReference type="PANTHER" id="PTHR30032:SF8">
    <property type="entry name" value="GERMINATION-SPECIFIC N-ACETYLMURAMOYL-L-ALANINE AMIDASE"/>
    <property type="match status" value="1"/>
</dbReference>
<name>U1MMZ8_9MICO</name>
<dbReference type="SUPFAM" id="SSF55797">
    <property type="entry name" value="PR-1-like"/>
    <property type="match status" value="1"/>
</dbReference>
<organism evidence="2 3">
    <name type="scientific">Agrococcus pavilionensis RW1</name>
    <dbReference type="NCBI Taxonomy" id="1330458"/>
    <lineage>
        <taxon>Bacteria</taxon>
        <taxon>Bacillati</taxon>
        <taxon>Actinomycetota</taxon>
        <taxon>Actinomycetes</taxon>
        <taxon>Micrococcales</taxon>
        <taxon>Microbacteriaceae</taxon>
        <taxon>Agrococcus</taxon>
    </lineage>
</organism>
<protein>
    <recommendedName>
        <fullName evidence="1">SCP domain-containing protein</fullName>
    </recommendedName>
</protein>
<dbReference type="InterPro" id="IPR007253">
    <property type="entry name" value="Cell_wall-bd_2"/>
</dbReference>